<dbReference type="CDD" id="cd01876">
    <property type="entry name" value="YihA_EngB"/>
    <property type="match status" value="1"/>
</dbReference>
<name>A0A0B7GTM2_TREPH</name>
<dbReference type="EMBL" id="CDNC01000018">
    <property type="protein sequence ID" value="CEM61984.1"/>
    <property type="molecule type" value="Genomic_DNA"/>
</dbReference>
<dbReference type="InterPro" id="IPR019987">
    <property type="entry name" value="GTP-bd_ribosome_bio_YsxC"/>
</dbReference>
<dbReference type="PANTHER" id="PTHR11649">
    <property type="entry name" value="MSS1/TRME-RELATED GTP-BINDING PROTEIN"/>
    <property type="match status" value="1"/>
</dbReference>
<evidence type="ECO:0000256" key="6">
    <source>
        <dbReference type="ARBA" id="ARBA00022842"/>
    </source>
</evidence>
<keyword evidence="7 10" id="KW-0342">GTP-binding</keyword>
<dbReference type="PANTHER" id="PTHR11649:SF13">
    <property type="entry name" value="ENGB-TYPE G DOMAIN-CONTAINING PROTEIN"/>
    <property type="match status" value="1"/>
</dbReference>
<evidence type="ECO:0000256" key="7">
    <source>
        <dbReference type="ARBA" id="ARBA00023134"/>
    </source>
</evidence>
<dbReference type="HAMAP" id="MF_00321">
    <property type="entry name" value="GTPase_EngB"/>
    <property type="match status" value="1"/>
</dbReference>
<evidence type="ECO:0000256" key="9">
    <source>
        <dbReference type="ARBA" id="ARBA00023306"/>
    </source>
</evidence>
<feature type="domain" description="EngB-type G" evidence="11">
    <location>
        <begin position="24"/>
        <end position="210"/>
    </location>
</feature>
<keyword evidence="3 10" id="KW-0132">Cell division</keyword>
<keyword evidence="9 10" id="KW-0131">Cell cycle</keyword>
<evidence type="ECO:0000256" key="1">
    <source>
        <dbReference type="ARBA" id="ARBA00001946"/>
    </source>
</evidence>
<comment type="similarity">
    <text evidence="2 10">Belongs to the TRAFAC class TrmE-Era-EngA-EngB-Septin-like GTPase superfamily. EngB GTPase family.</text>
</comment>
<dbReference type="InterPro" id="IPR006073">
    <property type="entry name" value="GTP-bd"/>
</dbReference>
<dbReference type="PROSITE" id="PS51706">
    <property type="entry name" value="G_ENGB"/>
    <property type="match status" value="1"/>
</dbReference>
<comment type="cofactor">
    <cofactor evidence="1">
        <name>Mg(2+)</name>
        <dbReference type="ChEBI" id="CHEBI:18420"/>
    </cofactor>
</comment>
<dbReference type="GO" id="GO:0046872">
    <property type="term" value="F:metal ion binding"/>
    <property type="evidence" value="ECO:0007669"/>
    <property type="project" value="UniProtKB-KW"/>
</dbReference>
<evidence type="ECO:0000313" key="12">
    <source>
        <dbReference type="EMBL" id="CEM61984.1"/>
    </source>
</evidence>
<dbReference type="InterPro" id="IPR027417">
    <property type="entry name" value="P-loop_NTPase"/>
</dbReference>
<evidence type="ECO:0000259" key="11">
    <source>
        <dbReference type="PROSITE" id="PS51706"/>
    </source>
</evidence>
<reference evidence="13" key="1">
    <citation type="submission" date="2015-01" db="EMBL/GenBank/DDBJ databases">
        <authorList>
            <person name="Manzoor Shahid"/>
            <person name="Zubair Saima"/>
        </authorList>
    </citation>
    <scope>NUCLEOTIDE SEQUENCE [LARGE SCALE GENOMIC DNA]</scope>
    <source>
        <strain evidence="13">V1</strain>
    </source>
</reference>
<evidence type="ECO:0000256" key="3">
    <source>
        <dbReference type="ARBA" id="ARBA00022618"/>
    </source>
</evidence>
<keyword evidence="8 10" id="KW-0717">Septation</keyword>
<keyword evidence="6" id="KW-0460">Magnesium</keyword>
<evidence type="ECO:0000256" key="2">
    <source>
        <dbReference type="ARBA" id="ARBA00009638"/>
    </source>
</evidence>
<dbReference type="GO" id="GO:0005525">
    <property type="term" value="F:GTP binding"/>
    <property type="evidence" value="ECO:0007669"/>
    <property type="project" value="UniProtKB-UniRule"/>
</dbReference>
<organism evidence="12 13">
    <name type="scientific">Treponema phagedenis</name>
    <dbReference type="NCBI Taxonomy" id="162"/>
    <lineage>
        <taxon>Bacteria</taxon>
        <taxon>Pseudomonadati</taxon>
        <taxon>Spirochaetota</taxon>
        <taxon>Spirochaetia</taxon>
        <taxon>Spirochaetales</taxon>
        <taxon>Treponemataceae</taxon>
        <taxon>Treponema</taxon>
    </lineage>
</organism>
<dbReference type="AlphaFoldDB" id="A0A0B7GTM2"/>
<accession>A0A0B7GTM2</accession>
<keyword evidence="5 10" id="KW-0547">Nucleotide-binding</keyword>
<evidence type="ECO:0000256" key="8">
    <source>
        <dbReference type="ARBA" id="ARBA00023210"/>
    </source>
</evidence>
<evidence type="ECO:0000256" key="4">
    <source>
        <dbReference type="ARBA" id="ARBA00022723"/>
    </source>
</evidence>
<keyword evidence="4" id="KW-0479">Metal-binding</keyword>
<dbReference type="GO" id="GO:0000917">
    <property type="term" value="P:division septum assembly"/>
    <property type="evidence" value="ECO:0007669"/>
    <property type="project" value="UniProtKB-KW"/>
</dbReference>
<dbReference type="NCBIfam" id="TIGR03598">
    <property type="entry name" value="GTPase_YsxC"/>
    <property type="match status" value="1"/>
</dbReference>
<dbReference type="Pfam" id="PF01926">
    <property type="entry name" value="MMR_HSR1"/>
    <property type="match status" value="1"/>
</dbReference>
<comment type="function">
    <text evidence="10">Necessary for normal cell division and for the maintenance of normal septation.</text>
</comment>
<evidence type="ECO:0000256" key="5">
    <source>
        <dbReference type="ARBA" id="ARBA00022741"/>
    </source>
</evidence>
<dbReference type="Proteomes" id="UP000042527">
    <property type="component" value="Unassembled WGS sequence"/>
</dbReference>
<keyword evidence="13" id="KW-1185">Reference proteome</keyword>
<dbReference type="SUPFAM" id="SSF52540">
    <property type="entry name" value="P-loop containing nucleoside triphosphate hydrolases"/>
    <property type="match status" value="1"/>
</dbReference>
<dbReference type="InterPro" id="IPR030393">
    <property type="entry name" value="G_ENGB_dom"/>
</dbReference>
<evidence type="ECO:0000313" key="13">
    <source>
        <dbReference type="Proteomes" id="UP000042527"/>
    </source>
</evidence>
<proteinExistence type="inferred from homology"/>
<gene>
    <name evidence="10 12" type="primary">engB</name>
    <name evidence="12" type="ORF">TPHV1_250003</name>
</gene>
<sequence>MAIKIISAEFIKGAVKPEQYPSLPVPEFAFFGRSNVGKSSLINMLVNRKNLVKTGSRPGMTREVNFFLVNRPSAVPVSEIAGKKNIFALVDLPGYGYAKVSGGVIQKIDSMLYDYCTNRQNLQTIFFLIDMRREPGEIEKNSIAFFQSYNIKVVIVGTKADKLKKNDLAKVTRNWVDFFSVDAESIIPSSASKKLGKERILACVEEQLFEQP</sequence>
<evidence type="ECO:0000256" key="10">
    <source>
        <dbReference type="HAMAP-Rule" id="MF_00321"/>
    </source>
</evidence>
<dbReference type="Gene3D" id="3.40.50.300">
    <property type="entry name" value="P-loop containing nucleotide triphosphate hydrolases"/>
    <property type="match status" value="1"/>
</dbReference>
<protein>
    <recommendedName>
        <fullName evidence="10">Probable GTP-binding protein EngB</fullName>
    </recommendedName>
</protein>